<evidence type="ECO:0000313" key="2">
    <source>
        <dbReference type="Proteomes" id="UP000235145"/>
    </source>
</evidence>
<accession>A0A9R1UGU5</accession>
<dbReference type="EMBL" id="NBSK02000009">
    <property type="protein sequence ID" value="KAJ0187087.1"/>
    <property type="molecule type" value="Genomic_DNA"/>
</dbReference>
<dbReference type="AlphaFoldDB" id="A0A9R1UGU5"/>
<gene>
    <name evidence="1" type="ORF">LSAT_V11C900476220</name>
</gene>
<proteinExistence type="predicted"/>
<dbReference type="Proteomes" id="UP000235145">
    <property type="component" value="Unassembled WGS sequence"/>
</dbReference>
<reference evidence="1 2" key="1">
    <citation type="journal article" date="2017" name="Nat. Commun.">
        <title>Genome assembly with in vitro proximity ligation data and whole-genome triplication in lettuce.</title>
        <authorList>
            <person name="Reyes-Chin-Wo S."/>
            <person name="Wang Z."/>
            <person name="Yang X."/>
            <person name="Kozik A."/>
            <person name="Arikit S."/>
            <person name="Song C."/>
            <person name="Xia L."/>
            <person name="Froenicke L."/>
            <person name="Lavelle D.O."/>
            <person name="Truco M.J."/>
            <person name="Xia R."/>
            <person name="Zhu S."/>
            <person name="Xu C."/>
            <person name="Xu H."/>
            <person name="Xu X."/>
            <person name="Cox K."/>
            <person name="Korf I."/>
            <person name="Meyers B.C."/>
            <person name="Michelmore R.W."/>
        </authorList>
    </citation>
    <scope>NUCLEOTIDE SEQUENCE [LARGE SCALE GENOMIC DNA]</scope>
    <source>
        <strain evidence="2">cv. Salinas</strain>
        <tissue evidence="1">Seedlings</tissue>
    </source>
</reference>
<dbReference type="PANTHER" id="PTHR46250">
    <property type="entry name" value="MYB/SANT-LIKE DNA-BINDING DOMAIN PROTEIN-RELATED"/>
    <property type="match status" value="1"/>
</dbReference>
<dbReference type="PANTHER" id="PTHR46250:SF17">
    <property type="entry name" value="MYB_SANT-LIKE DOMAIN-CONTAINING PROTEIN"/>
    <property type="match status" value="1"/>
</dbReference>
<evidence type="ECO:0008006" key="3">
    <source>
        <dbReference type="Google" id="ProtNLM"/>
    </source>
</evidence>
<keyword evidence="2" id="KW-1185">Reference proteome</keyword>
<organism evidence="1 2">
    <name type="scientific">Lactuca sativa</name>
    <name type="common">Garden lettuce</name>
    <dbReference type="NCBI Taxonomy" id="4236"/>
    <lineage>
        <taxon>Eukaryota</taxon>
        <taxon>Viridiplantae</taxon>
        <taxon>Streptophyta</taxon>
        <taxon>Embryophyta</taxon>
        <taxon>Tracheophyta</taxon>
        <taxon>Spermatophyta</taxon>
        <taxon>Magnoliopsida</taxon>
        <taxon>eudicotyledons</taxon>
        <taxon>Gunneridae</taxon>
        <taxon>Pentapetalae</taxon>
        <taxon>asterids</taxon>
        <taxon>campanulids</taxon>
        <taxon>Asterales</taxon>
        <taxon>Asteraceae</taxon>
        <taxon>Cichorioideae</taxon>
        <taxon>Cichorieae</taxon>
        <taxon>Lactucinae</taxon>
        <taxon>Lactuca</taxon>
    </lineage>
</organism>
<sequence>MYLWLYKHDLFLTKSLISIGGNHSNVGVMEKSRKYRNWTITEDAKLVETLINMVNMRGFKEKIPSLGKPHIELVIKTMKKDWQAVYDTVNDMNTNGSKKRKRVDVVIKEITIATNAFGEKLEKAANSTNQAILGET</sequence>
<name>A0A9R1UGU5_LACSA</name>
<protein>
    <recommendedName>
        <fullName evidence="3">Myb/SANT-like domain-containing protein</fullName>
    </recommendedName>
</protein>
<evidence type="ECO:0000313" key="1">
    <source>
        <dbReference type="EMBL" id="KAJ0187087.1"/>
    </source>
</evidence>
<comment type="caution">
    <text evidence="1">The sequence shown here is derived from an EMBL/GenBank/DDBJ whole genome shotgun (WGS) entry which is preliminary data.</text>
</comment>